<evidence type="ECO:0000313" key="2">
    <source>
        <dbReference type="Proteomes" id="UP000554342"/>
    </source>
</evidence>
<reference evidence="1 2" key="1">
    <citation type="submission" date="2020-08" db="EMBL/GenBank/DDBJ databases">
        <title>Genomic Encyclopedia of Type Strains, Phase IV (KMG-IV): sequencing the most valuable type-strain genomes for metagenomic binning, comparative biology and taxonomic classification.</title>
        <authorList>
            <person name="Goeker M."/>
        </authorList>
    </citation>
    <scope>NUCLEOTIDE SEQUENCE [LARGE SCALE GENOMIC DNA]</scope>
    <source>
        <strain evidence="1 2">DSM 27203</strain>
    </source>
</reference>
<organism evidence="1 2">
    <name type="scientific">Stakelama sediminis</name>
    <dbReference type="NCBI Taxonomy" id="463200"/>
    <lineage>
        <taxon>Bacteria</taxon>
        <taxon>Pseudomonadati</taxon>
        <taxon>Pseudomonadota</taxon>
        <taxon>Alphaproteobacteria</taxon>
        <taxon>Sphingomonadales</taxon>
        <taxon>Sphingomonadaceae</taxon>
        <taxon>Stakelama</taxon>
    </lineage>
</organism>
<dbReference type="EMBL" id="JACIJI010000001">
    <property type="protein sequence ID" value="MBB5717792.1"/>
    <property type="molecule type" value="Genomic_DNA"/>
</dbReference>
<sequence length="121" mass="13506">MAVVLIAGYFGYRYWTAPQNTQPNPYDQAMLVQAARQRFRRDPSITDIVYVAHLDEWNATPAFASADAKDFAHYVCYQLAESGVAGPHTRVRVIDADRLRASNYDYNAASRGTLTCGDAPE</sequence>
<gene>
    <name evidence="1" type="ORF">FHR23_000699</name>
</gene>
<dbReference type="Proteomes" id="UP000554342">
    <property type="component" value="Unassembled WGS sequence"/>
</dbReference>
<name>A0A840YW55_9SPHN</name>
<dbReference type="RefSeq" id="WP_184001511.1">
    <property type="nucleotide sequence ID" value="NZ_BAABIF010000004.1"/>
</dbReference>
<proteinExistence type="predicted"/>
<keyword evidence="2" id="KW-1185">Reference proteome</keyword>
<dbReference type="AlphaFoldDB" id="A0A840YW55"/>
<comment type="caution">
    <text evidence="1">The sequence shown here is derived from an EMBL/GenBank/DDBJ whole genome shotgun (WGS) entry which is preliminary data.</text>
</comment>
<evidence type="ECO:0000313" key="1">
    <source>
        <dbReference type="EMBL" id="MBB5717792.1"/>
    </source>
</evidence>
<accession>A0A840YW55</accession>
<protein>
    <submittedName>
        <fullName evidence="1">Uncharacterized protein</fullName>
    </submittedName>
</protein>